<organism evidence="2 3">
    <name type="scientific">Agathobacter ruminis</name>
    <dbReference type="NCBI Taxonomy" id="1712665"/>
    <lineage>
        <taxon>Bacteria</taxon>
        <taxon>Bacillati</taxon>
        <taxon>Bacillota</taxon>
        <taxon>Clostridia</taxon>
        <taxon>Lachnospirales</taxon>
        <taxon>Lachnospiraceae</taxon>
        <taxon>Agathobacter</taxon>
    </lineage>
</organism>
<name>A0A2G3E4M1_9FIRM</name>
<dbReference type="AlphaFoldDB" id="A0A2G3E4M1"/>
<comment type="caution">
    <text evidence="2">The sequence shown here is derived from an EMBL/GenBank/DDBJ whole genome shotgun (WGS) entry which is preliminary data.</text>
</comment>
<evidence type="ECO:0000313" key="2">
    <source>
        <dbReference type="EMBL" id="PHU38110.1"/>
    </source>
</evidence>
<dbReference type="Proteomes" id="UP000224563">
    <property type="component" value="Unassembled WGS sequence"/>
</dbReference>
<dbReference type="RefSeq" id="WP_099385781.1">
    <property type="nucleotide sequence ID" value="NZ_JANSWH010000058.1"/>
</dbReference>
<sequence length="320" mass="37231">MPGFVTHYLFGVNVFQGLPNGSIKKNLRKNHAAFALGLQGPDVFFYYLPSYLLHQKNLGALAHDHATDRFFSALLESRNLFAGDPVYLGIADAYLTGFMGHYTLDCLVHPYVYAFTNMDPANKPKDVEYFGQHAYFETELDNVLLYRFKHIYPSQFHQNATIHLNQLQKHVISEMLTYAYHNTFPEYHVTKTQVRHATQWMKIGTRLLRDPSGQKKVLVRFLEKIAINRPFISAMLPSDSFHFVPDPLNLSRRFWQHPWTGKSSREGFFDLYKKALRLYRTRIHLYYDSIRDGYTPESLKKLQDHYGGRSFLSGLPLNLP</sequence>
<evidence type="ECO:0000259" key="1">
    <source>
        <dbReference type="Pfam" id="PF00882"/>
    </source>
</evidence>
<proteinExistence type="predicted"/>
<protein>
    <recommendedName>
        <fullName evidence="1">Phospholipase C/D domain-containing protein</fullName>
    </recommendedName>
</protein>
<evidence type="ECO:0000313" key="3">
    <source>
        <dbReference type="Proteomes" id="UP000224563"/>
    </source>
</evidence>
<dbReference type="EMBL" id="PDYG01000015">
    <property type="protein sequence ID" value="PHU38110.1"/>
    <property type="molecule type" value="Genomic_DNA"/>
</dbReference>
<feature type="domain" description="Phospholipase C/D" evidence="1">
    <location>
        <begin position="6"/>
        <end position="170"/>
    </location>
</feature>
<dbReference type="Pfam" id="PF00882">
    <property type="entry name" value="Zn_dep_PLPC"/>
    <property type="match status" value="1"/>
</dbReference>
<keyword evidence="3" id="KW-1185">Reference proteome</keyword>
<gene>
    <name evidence="2" type="ORF">CSX02_04335</name>
</gene>
<dbReference type="InterPro" id="IPR029002">
    <property type="entry name" value="PLPC/GPLD1"/>
</dbReference>
<reference evidence="2 3" key="2">
    <citation type="submission" date="2017-10" db="EMBL/GenBank/DDBJ databases">
        <authorList>
            <person name="Banno H."/>
            <person name="Chua N.-H."/>
        </authorList>
    </citation>
    <scope>NUCLEOTIDE SEQUENCE [LARGE SCALE GENOMIC DNA]</scope>
    <source>
        <strain evidence="2 3">JK623</strain>
    </source>
</reference>
<accession>A0A2G3E4M1</accession>
<reference evidence="2 3" key="1">
    <citation type="submission" date="2017-10" db="EMBL/GenBank/DDBJ databases">
        <title>Resolving the taxonomy of Roseburia spp., Eubacterium rectale and Agathobacter spp. through phylogenomic analysis.</title>
        <authorList>
            <person name="Sheridan P.O."/>
            <person name="Walker A.W."/>
            <person name="Duncan S.H."/>
            <person name="Scott K.P."/>
            <person name="Toole P.W.O."/>
            <person name="Luis P."/>
            <person name="Flint H.J."/>
        </authorList>
    </citation>
    <scope>NUCLEOTIDE SEQUENCE [LARGE SCALE GENOMIC DNA]</scope>
    <source>
        <strain evidence="2 3">JK623</strain>
    </source>
</reference>